<comment type="pathway">
    <text evidence="2">Glycolipid biosynthesis; glycosylphosphatidylinositol-anchor biosynthesis.</text>
</comment>
<evidence type="ECO:0000256" key="12">
    <source>
        <dbReference type="SAM" id="Phobius"/>
    </source>
</evidence>
<dbReference type="Gene3D" id="3.40.720.10">
    <property type="entry name" value="Alkaline Phosphatase, subunit A"/>
    <property type="match status" value="1"/>
</dbReference>
<dbReference type="SUPFAM" id="SSF53649">
    <property type="entry name" value="Alkaline phosphatase-like"/>
    <property type="match status" value="1"/>
</dbReference>
<dbReference type="RefSeq" id="XP_052942200.1">
    <property type="nucleotide sequence ID" value="XM_053091234.1"/>
</dbReference>
<name>A0AA38H110_9TREE</name>
<keyword evidence="5" id="KW-0808">Transferase</keyword>
<keyword evidence="4" id="KW-0337">GPI-anchor biosynthesis</keyword>
<evidence type="ECO:0000256" key="7">
    <source>
        <dbReference type="ARBA" id="ARBA00022824"/>
    </source>
</evidence>
<feature type="transmembrane region" description="Helical" evidence="12">
    <location>
        <begin position="943"/>
        <end position="967"/>
    </location>
</feature>
<proteinExistence type="inferred from homology"/>
<evidence type="ECO:0000313" key="14">
    <source>
        <dbReference type="Proteomes" id="UP001164286"/>
    </source>
</evidence>
<dbReference type="GO" id="GO:0006506">
    <property type="term" value="P:GPI anchor biosynthetic process"/>
    <property type="evidence" value="ECO:0007669"/>
    <property type="project" value="UniProtKB-KW"/>
</dbReference>
<evidence type="ECO:0000256" key="4">
    <source>
        <dbReference type="ARBA" id="ARBA00022502"/>
    </source>
</evidence>
<evidence type="ECO:0000256" key="2">
    <source>
        <dbReference type="ARBA" id="ARBA00004687"/>
    </source>
</evidence>
<protein>
    <submittedName>
        <fullName evidence="13">Phosphoethanolamine N-methyltransferase</fullName>
    </submittedName>
</protein>
<feature type="compositionally biased region" description="Low complexity" evidence="11">
    <location>
        <begin position="1"/>
        <end position="19"/>
    </location>
</feature>
<comment type="caution">
    <text evidence="13">The sequence shown here is derived from an EMBL/GenBank/DDBJ whole genome shotgun (WGS) entry which is preliminary data.</text>
</comment>
<feature type="transmembrane region" description="Helical" evidence="12">
    <location>
        <begin position="632"/>
        <end position="649"/>
    </location>
</feature>
<feature type="transmembrane region" description="Helical" evidence="12">
    <location>
        <begin position="494"/>
        <end position="521"/>
    </location>
</feature>
<comment type="subcellular location">
    <subcellularLocation>
        <location evidence="1">Endoplasmic reticulum membrane</location>
        <topology evidence="1">Multi-pass membrane protein</topology>
    </subcellularLocation>
</comment>
<keyword evidence="7" id="KW-0256">Endoplasmic reticulum</keyword>
<feature type="transmembrane region" description="Helical" evidence="12">
    <location>
        <begin position="661"/>
        <end position="679"/>
    </location>
</feature>
<feature type="transmembrane region" description="Helical" evidence="12">
    <location>
        <begin position="904"/>
        <end position="923"/>
    </location>
</feature>
<dbReference type="AlphaFoldDB" id="A0AA38H110"/>
<evidence type="ECO:0000256" key="11">
    <source>
        <dbReference type="SAM" id="MobiDB-lite"/>
    </source>
</evidence>
<dbReference type="CDD" id="cd16023">
    <property type="entry name" value="GPI_EPT_3"/>
    <property type="match status" value="1"/>
</dbReference>
<dbReference type="InterPro" id="IPR017850">
    <property type="entry name" value="Alkaline_phosphatase_core_sf"/>
</dbReference>
<feature type="compositionally biased region" description="Pro residues" evidence="11">
    <location>
        <begin position="32"/>
        <end position="41"/>
    </location>
</feature>
<evidence type="ECO:0000313" key="13">
    <source>
        <dbReference type="EMBL" id="KAI9632423.1"/>
    </source>
</evidence>
<keyword evidence="10" id="KW-0325">Glycoprotein</keyword>
<organism evidence="13 14">
    <name type="scientific">Dioszegia hungarica</name>
    <dbReference type="NCBI Taxonomy" id="4972"/>
    <lineage>
        <taxon>Eukaryota</taxon>
        <taxon>Fungi</taxon>
        <taxon>Dikarya</taxon>
        <taxon>Basidiomycota</taxon>
        <taxon>Agaricomycotina</taxon>
        <taxon>Tremellomycetes</taxon>
        <taxon>Tremellales</taxon>
        <taxon>Bulleribasidiaceae</taxon>
        <taxon>Dioszegia</taxon>
    </lineage>
</organism>
<dbReference type="EMBL" id="JAKWFO010000014">
    <property type="protein sequence ID" value="KAI9632423.1"/>
    <property type="molecule type" value="Genomic_DNA"/>
</dbReference>
<feature type="transmembrane region" description="Helical" evidence="12">
    <location>
        <begin position="691"/>
        <end position="713"/>
    </location>
</feature>
<feature type="transmembrane region" description="Helical" evidence="12">
    <location>
        <begin position="57"/>
        <end position="76"/>
    </location>
</feature>
<accession>A0AA38H110</accession>
<keyword evidence="14" id="KW-1185">Reference proteome</keyword>
<feature type="transmembrane region" description="Helical" evidence="12">
    <location>
        <begin position="542"/>
        <end position="563"/>
    </location>
</feature>
<feature type="transmembrane region" description="Helical" evidence="12">
    <location>
        <begin position="569"/>
        <end position="591"/>
    </location>
</feature>
<evidence type="ECO:0000256" key="1">
    <source>
        <dbReference type="ARBA" id="ARBA00004477"/>
    </source>
</evidence>
<keyword evidence="9 12" id="KW-0472">Membrane</keyword>
<feature type="region of interest" description="Disordered" evidence="11">
    <location>
        <begin position="1"/>
        <end position="41"/>
    </location>
</feature>
<feature type="transmembrane region" description="Helical" evidence="12">
    <location>
        <begin position="1024"/>
        <end position="1048"/>
    </location>
</feature>
<evidence type="ECO:0000256" key="6">
    <source>
        <dbReference type="ARBA" id="ARBA00022692"/>
    </source>
</evidence>
<evidence type="ECO:0000256" key="8">
    <source>
        <dbReference type="ARBA" id="ARBA00022989"/>
    </source>
</evidence>
<dbReference type="PANTHER" id="PTHR23071">
    <property type="entry name" value="PHOSPHATIDYLINOSITOL GLYCAN"/>
    <property type="match status" value="1"/>
</dbReference>
<dbReference type="Proteomes" id="UP001164286">
    <property type="component" value="Unassembled WGS sequence"/>
</dbReference>
<dbReference type="Pfam" id="PF01663">
    <property type="entry name" value="Phosphodiest"/>
    <property type="match status" value="1"/>
</dbReference>
<comment type="similarity">
    <text evidence="3">Belongs to the PIGG/PIGN/PIGO family. PIGO subfamily.</text>
</comment>
<gene>
    <name evidence="13" type="ORF">MKK02DRAFT_40726</name>
</gene>
<feature type="transmembrane region" description="Helical" evidence="12">
    <location>
        <begin position="818"/>
        <end position="840"/>
    </location>
</feature>
<dbReference type="GeneID" id="77730439"/>
<dbReference type="InterPro" id="IPR037675">
    <property type="entry name" value="PIG-O_N"/>
</dbReference>
<reference evidence="13" key="1">
    <citation type="journal article" date="2022" name="G3 (Bethesda)">
        <title>High quality genome of the basidiomycete yeast Dioszegia hungarica PDD-24b-2 isolated from cloud water.</title>
        <authorList>
            <person name="Jarrige D."/>
            <person name="Haridas S."/>
            <person name="Bleykasten-Grosshans C."/>
            <person name="Joly M."/>
            <person name="Nadalig T."/>
            <person name="Sancelme M."/>
            <person name="Vuilleumier S."/>
            <person name="Grigoriev I.V."/>
            <person name="Amato P."/>
            <person name="Bringel F."/>
        </authorList>
    </citation>
    <scope>NUCLEOTIDE SEQUENCE</scope>
    <source>
        <strain evidence="13">PDD-24b-2</strain>
    </source>
</reference>
<evidence type="ECO:0000256" key="9">
    <source>
        <dbReference type="ARBA" id="ARBA00023136"/>
    </source>
</evidence>
<evidence type="ECO:0000256" key="10">
    <source>
        <dbReference type="ARBA" id="ARBA00023180"/>
    </source>
</evidence>
<dbReference type="GO" id="GO:0005789">
    <property type="term" value="C:endoplasmic reticulum membrane"/>
    <property type="evidence" value="ECO:0007669"/>
    <property type="project" value="UniProtKB-SubCell"/>
</dbReference>
<dbReference type="PANTHER" id="PTHR23071:SF1">
    <property type="entry name" value="GPI ETHANOLAMINE PHOSPHATE TRANSFERASE 3"/>
    <property type="match status" value="1"/>
</dbReference>
<dbReference type="GO" id="GO:0051377">
    <property type="term" value="F:mannose-ethanolamine phosphotransferase activity"/>
    <property type="evidence" value="ECO:0007669"/>
    <property type="project" value="InterPro"/>
</dbReference>
<evidence type="ECO:0000256" key="5">
    <source>
        <dbReference type="ARBA" id="ARBA00022679"/>
    </source>
</evidence>
<evidence type="ECO:0000256" key="3">
    <source>
        <dbReference type="ARBA" id="ARBA00008695"/>
    </source>
</evidence>
<dbReference type="InterPro" id="IPR039524">
    <property type="entry name" value="PIGO/GPI13"/>
</dbReference>
<feature type="transmembrane region" description="Helical" evidence="12">
    <location>
        <begin position="988"/>
        <end position="1009"/>
    </location>
</feature>
<feature type="transmembrane region" description="Helical" evidence="12">
    <location>
        <begin position="603"/>
        <end position="626"/>
    </location>
</feature>
<keyword evidence="6 12" id="KW-0812">Transmembrane</keyword>
<dbReference type="InterPro" id="IPR002591">
    <property type="entry name" value="Phosphodiest/P_Trfase"/>
</dbReference>
<keyword evidence="8 12" id="KW-1133">Transmembrane helix</keyword>
<sequence>MPARKNAAAAANKASAKAAETIPVAPQSTAPAPKPPVAAARPPPLTSWASRLSRPTLAALILLIITFSHLVGLYTFTRGFLLTRLSIPAVSPKYDDDGPPVSLTHSKAVILIIDALRTDFISPTHPSPPNPNHHGVLTLPAELSALHPEHSLIFNTFADPPTATMQRIKGITTGSLPTFVDVGASFASTAIEEDSLISQMRAENMSVVFMGDDTWVNLFPDSFTHSHPYDSFNVEDLHTVDNGVVEHLFPYLHPSNASSWDVIIGHFLGVDHVGHRVGPGAPTMKEKLQQMDDVLRRVVDLLDEDTLLVVLGDHGMDEQGNHGGDGELEVAAGLWMYSKGARLTASEQPGLAESLPRYTFPGTSTPMRHINQIDLVPTLALLLGIPIPFNNLGSIIPDCFFDRNMPRLESAMRVNAEQISRYIAEYGDEKIAHGLVGPEAIRQDAVSGIRTLCEIQANGGTMCRGEAELDDVLAESYRANQAYAASALKLLRGLWARFSVTLITLGLAILGLNIPMLILLYHGIRNLGPRWNEVAVFFIDSAVRVFVPSAALAAGCAFIYNGPTWNPRFILHSAAIGGVLAAEAGFAYAFVTSNKLPALSSLTLKRVVGPVLLILHAVSFASNSFIMWEDHMVVYLLNTITAVYLLKSLTHPTADMRLKVIALSLGFGVATRLLGSITVCREEQQPYCRVTFYSGSTPVAASWILMVIIPLALQLPRAIGMILAQSKSLGGPADSFLGKLWRGVLTLNALQWILEYTDGTTFLTGEGGRIVKIIRTWAARSSLIATMAVLPYKWLTSALCITVERGTEQDGSEKPVTVFGFANAFGSTYLLFLLIPFGLVHLVSPPMGQVALSILLLSVIAHTENIDTQRDSILMTSQFSQSGAPGAFEPGSGNSLVRPSFTDVVPLALLGFVGFFSTGHQAVLTTIQWKAAFVGFNTLTYPFAPLLVILNTWGPLILTALAVPLLAVWNVSPRPQGTVPILAHSMQLAIAFLIYHTTLTFASALFAAWLRRHLMVWKVFAPRFMMGAATLVLVDLAVMVAITVGVRVTSWKVWRTFKCESV</sequence>